<dbReference type="InterPro" id="IPR027417">
    <property type="entry name" value="P-loop_NTPase"/>
</dbReference>
<keyword evidence="13 16" id="KW-0472">Membrane</keyword>
<evidence type="ECO:0000256" key="12">
    <source>
        <dbReference type="ARBA" id="ARBA00022989"/>
    </source>
</evidence>
<dbReference type="GO" id="GO:0005886">
    <property type="term" value="C:plasma membrane"/>
    <property type="evidence" value="ECO:0007669"/>
    <property type="project" value="UniProtKB-SubCell"/>
</dbReference>
<feature type="domain" description="Tyrosine-protein kinase G-rich" evidence="19">
    <location>
        <begin position="450"/>
        <end position="526"/>
    </location>
</feature>
<keyword evidence="7" id="KW-0808">Transferase</keyword>
<evidence type="ECO:0000256" key="13">
    <source>
        <dbReference type="ARBA" id="ARBA00023136"/>
    </source>
</evidence>
<dbReference type="Pfam" id="PF02706">
    <property type="entry name" value="Wzz"/>
    <property type="match status" value="1"/>
</dbReference>
<keyword evidence="11" id="KW-0067">ATP-binding</keyword>
<dbReference type="Pfam" id="PF13614">
    <property type="entry name" value="AAA_31"/>
    <property type="match status" value="1"/>
</dbReference>
<keyword evidence="9" id="KW-0547">Nucleotide-binding</keyword>
<evidence type="ECO:0000256" key="16">
    <source>
        <dbReference type="SAM" id="Phobius"/>
    </source>
</evidence>
<keyword evidence="12 16" id="KW-1133">Transmembrane helix</keyword>
<accession>A0A1H3W2H1</accession>
<evidence type="ECO:0000313" key="21">
    <source>
        <dbReference type="Proteomes" id="UP000198820"/>
    </source>
</evidence>
<evidence type="ECO:0000256" key="14">
    <source>
        <dbReference type="ARBA" id="ARBA00023137"/>
    </source>
</evidence>
<dbReference type="InterPro" id="IPR003856">
    <property type="entry name" value="LPS_length_determ_N"/>
</dbReference>
<comment type="similarity">
    <text evidence="3">Belongs to the etk/wzc family.</text>
</comment>
<dbReference type="CDD" id="cd05387">
    <property type="entry name" value="BY-kinase"/>
    <property type="match status" value="1"/>
</dbReference>
<evidence type="ECO:0000256" key="1">
    <source>
        <dbReference type="ARBA" id="ARBA00004429"/>
    </source>
</evidence>
<protein>
    <recommendedName>
        <fullName evidence="4">non-specific protein-tyrosine kinase</fullName>
        <ecNumber evidence="4">2.7.10.2</ecNumber>
    </recommendedName>
</protein>
<evidence type="ECO:0000256" key="3">
    <source>
        <dbReference type="ARBA" id="ARBA00008883"/>
    </source>
</evidence>
<comment type="similarity">
    <text evidence="2">Belongs to the CpsD/CapB family.</text>
</comment>
<dbReference type="InterPro" id="IPR025669">
    <property type="entry name" value="AAA_dom"/>
</dbReference>
<feature type="domain" description="Polysaccharide chain length determinant N-terminal" evidence="17">
    <location>
        <begin position="30"/>
        <end position="111"/>
    </location>
</feature>
<gene>
    <name evidence="20" type="ORF">SAMN05421540_101393</name>
</gene>
<evidence type="ECO:0000256" key="5">
    <source>
        <dbReference type="ARBA" id="ARBA00022475"/>
    </source>
</evidence>
<dbReference type="Pfam" id="PF13807">
    <property type="entry name" value="GNVR"/>
    <property type="match status" value="1"/>
</dbReference>
<evidence type="ECO:0000259" key="18">
    <source>
        <dbReference type="Pfam" id="PF13614"/>
    </source>
</evidence>
<comment type="subcellular location">
    <subcellularLocation>
        <location evidence="1">Cell inner membrane</location>
        <topology evidence="1">Multi-pass membrane protein</topology>
    </subcellularLocation>
</comment>
<sequence length="803" mass="91996">MDNNYQQNAYQDTENNSGEDIKKTIFQYLKYWPWFIISVIITVGLAYMYMRYSPAIYKTSSKIKILKEQEGLDLQGLQGASPLIDMSSVNLDNEIQILKSRRIAKKVIEDLRLQTKYYTSGTIKDREIWDNQVPYIIDWSASDSSDYKELPMMNLKFETQSNFKLIEVESDFKISAKLGDTIEYSNQKVDNIKFSIGINPFYKGDLASFIEKSYSFKKSNLDQTITNLTKNLVTETVDQRADIITIIIEGENESKNEDILDELMKQFNQDGVDDNRLIAKRTQDFVEKRLDFIVEELDTVETGIVDYKKANDLTDIKGNTELLFEKVGKTEMKRFEIETQVEIANEFKNLVNNQESISLLPANLGIESNEVNSLTKAYNDLVLERNEIMVSSTKDNPVIKSIDQRLKEIRKNINRSIDNYTESLKISLKNTRTRESIFSSTIDKIPNQEKEIRSIERERLVKEKLFLFLLQKREEATLTYAITAPVIKVVDFAYTQPNPVSPKKKIIALAALILGLIIPFGILYLKFLLDTKLNSADAIKRELPDIPVVGEIPLTNVSEFNMITPTDRSPLAESFRILRTNINFINLTASQKKKHNQVIYVTSSTKGEGKTFASINLASVTAHQSKSTLLVGCDIRNPQLHNYFGLDKNVKGLSNYLYDTSISIDDVTIENVNNSDLDVILSGEIPPNPSEILLSSRFDEFIEDAKKKYKYIIVDTAPTILVTDTIMISDKADITLYLTRADYTDLRLLDHIKDLKKHKKLKNIGIILNGVKQSGRYSYNYGYGYGYNEDTSNGKKNWKFWKK</sequence>
<dbReference type="InterPro" id="IPR032807">
    <property type="entry name" value="GNVR"/>
</dbReference>
<evidence type="ECO:0000256" key="2">
    <source>
        <dbReference type="ARBA" id="ARBA00007316"/>
    </source>
</evidence>
<comment type="catalytic activity">
    <reaction evidence="15">
        <text>L-tyrosyl-[protein] + ATP = O-phospho-L-tyrosyl-[protein] + ADP + H(+)</text>
        <dbReference type="Rhea" id="RHEA:10596"/>
        <dbReference type="Rhea" id="RHEA-COMP:10136"/>
        <dbReference type="Rhea" id="RHEA-COMP:20101"/>
        <dbReference type="ChEBI" id="CHEBI:15378"/>
        <dbReference type="ChEBI" id="CHEBI:30616"/>
        <dbReference type="ChEBI" id="CHEBI:46858"/>
        <dbReference type="ChEBI" id="CHEBI:61978"/>
        <dbReference type="ChEBI" id="CHEBI:456216"/>
        <dbReference type="EC" id="2.7.10.2"/>
    </reaction>
</comment>
<evidence type="ECO:0000256" key="9">
    <source>
        <dbReference type="ARBA" id="ARBA00022741"/>
    </source>
</evidence>
<dbReference type="InterPro" id="IPR050445">
    <property type="entry name" value="Bact_polysacc_biosynth/exp"/>
</dbReference>
<dbReference type="EMBL" id="FNQF01000001">
    <property type="protein sequence ID" value="SDZ81180.1"/>
    <property type="molecule type" value="Genomic_DNA"/>
</dbReference>
<dbReference type="EC" id="2.7.10.2" evidence="4"/>
<dbReference type="SUPFAM" id="SSF52540">
    <property type="entry name" value="P-loop containing nucleoside triphosphate hydrolases"/>
    <property type="match status" value="1"/>
</dbReference>
<dbReference type="AlphaFoldDB" id="A0A1H3W2H1"/>
<dbReference type="NCBIfam" id="TIGR01007">
    <property type="entry name" value="eps_fam"/>
    <property type="match status" value="1"/>
</dbReference>
<dbReference type="PANTHER" id="PTHR32309">
    <property type="entry name" value="TYROSINE-PROTEIN KINASE"/>
    <property type="match status" value="1"/>
</dbReference>
<name>A0A1H3W2H1_9FLAO</name>
<dbReference type="STRING" id="908615.SAMN05421540_101393"/>
<reference evidence="20 21" key="1">
    <citation type="submission" date="2016-10" db="EMBL/GenBank/DDBJ databases">
        <authorList>
            <person name="de Groot N.N."/>
        </authorList>
    </citation>
    <scope>NUCLEOTIDE SEQUENCE [LARGE SCALE GENOMIC DNA]</scope>
    <source>
        <strain evidence="20 21">DSM 23581</strain>
    </source>
</reference>
<dbReference type="Proteomes" id="UP000198820">
    <property type="component" value="Unassembled WGS sequence"/>
</dbReference>
<dbReference type="GO" id="GO:0004715">
    <property type="term" value="F:non-membrane spanning protein tyrosine kinase activity"/>
    <property type="evidence" value="ECO:0007669"/>
    <property type="project" value="UniProtKB-EC"/>
</dbReference>
<keyword evidence="8 16" id="KW-0812">Transmembrane</keyword>
<evidence type="ECO:0000256" key="11">
    <source>
        <dbReference type="ARBA" id="ARBA00022840"/>
    </source>
</evidence>
<feature type="domain" description="AAA" evidence="18">
    <location>
        <begin position="597"/>
        <end position="758"/>
    </location>
</feature>
<evidence type="ECO:0000256" key="7">
    <source>
        <dbReference type="ARBA" id="ARBA00022679"/>
    </source>
</evidence>
<keyword evidence="5" id="KW-1003">Cell membrane</keyword>
<evidence type="ECO:0000256" key="6">
    <source>
        <dbReference type="ARBA" id="ARBA00022519"/>
    </source>
</evidence>
<evidence type="ECO:0000256" key="15">
    <source>
        <dbReference type="ARBA" id="ARBA00051245"/>
    </source>
</evidence>
<evidence type="ECO:0000259" key="17">
    <source>
        <dbReference type="Pfam" id="PF02706"/>
    </source>
</evidence>
<keyword evidence="6" id="KW-0997">Cell inner membrane</keyword>
<keyword evidence="14" id="KW-0829">Tyrosine-protein kinase</keyword>
<feature type="transmembrane region" description="Helical" evidence="16">
    <location>
        <begin position="31"/>
        <end position="50"/>
    </location>
</feature>
<dbReference type="PANTHER" id="PTHR32309:SF13">
    <property type="entry name" value="FERRIC ENTEROBACTIN TRANSPORT PROTEIN FEPE"/>
    <property type="match status" value="1"/>
</dbReference>
<dbReference type="InterPro" id="IPR005702">
    <property type="entry name" value="Wzc-like_C"/>
</dbReference>
<feature type="transmembrane region" description="Helical" evidence="16">
    <location>
        <begin position="506"/>
        <end position="525"/>
    </location>
</feature>
<evidence type="ECO:0000313" key="20">
    <source>
        <dbReference type="EMBL" id="SDZ81180.1"/>
    </source>
</evidence>
<dbReference type="GO" id="GO:0005524">
    <property type="term" value="F:ATP binding"/>
    <property type="evidence" value="ECO:0007669"/>
    <property type="project" value="UniProtKB-KW"/>
</dbReference>
<keyword evidence="21" id="KW-1185">Reference proteome</keyword>
<proteinExistence type="inferred from homology"/>
<evidence type="ECO:0000259" key="19">
    <source>
        <dbReference type="Pfam" id="PF13807"/>
    </source>
</evidence>
<evidence type="ECO:0000256" key="10">
    <source>
        <dbReference type="ARBA" id="ARBA00022777"/>
    </source>
</evidence>
<evidence type="ECO:0000256" key="4">
    <source>
        <dbReference type="ARBA" id="ARBA00011903"/>
    </source>
</evidence>
<evidence type="ECO:0000256" key="8">
    <source>
        <dbReference type="ARBA" id="ARBA00022692"/>
    </source>
</evidence>
<dbReference type="RefSeq" id="WP_093238685.1">
    <property type="nucleotide sequence ID" value="NZ_FNQF01000001.1"/>
</dbReference>
<dbReference type="Gene3D" id="3.40.50.300">
    <property type="entry name" value="P-loop containing nucleotide triphosphate hydrolases"/>
    <property type="match status" value="1"/>
</dbReference>
<organism evidence="20 21">
    <name type="scientific">Psychroflexus halocasei</name>
    <dbReference type="NCBI Taxonomy" id="908615"/>
    <lineage>
        <taxon>Bacteria</taxon>
        <taxon>Pseudomonadati</taxon>
        <taxon>Bacteroidota</taxon>
        <taxon>Flavobacteriia</taxon>
        <taxon>Flavobacteriales</taxon>
        <taxon>Flavobacteriaceae</taxon>
        <taxon>Psychroflexus</taxon>
    </lineage>
</organism>
<keyword evidence="10" id="KW-0418">Kinase</keyword>